<name>A0ABU9IVR9_9GAMM</name>
<dbReference type="RefSeq" id="WP_341724266.1">
    <property type="nucleotide sequence ID" value="NZ_JBBWWT010000001.1"/>
</dbReference>
<keyword evidence="2" id="KW-1185">Reference proteome</keyword>
<protein>
    <submittedName>
        <fullName evidence="1">Uncharacterized protein</fullName>
    </submittedName>
</protein>
<comment type="caution">
    <text evidence="1">The sequence shown here is derived from an EMBL/GenBank/DDBJ whole genome shotgun (WGS) entry which is preliminary data.</text>
</comment>
<accession>A0ABU9IVR9</accession>
<dbReference type="Proteomes" id="UP001459204">
    <property type="component" value="Unassembled WGS sequence"/>
</dbReference>
<evidence type="ECO:0000313" key="1">
    <source>
        <dbReference type="EMBL" id="MEL1263068.1"/>
    </source>
</evidence>
<proteinExistence type="predicted"/>
<gene>
    <name evidence="1" type="ORF">AAD027_01590</name>
</gene>
<sequence length="102" mass="11926">MEVLDQIIEAEVEKYAPQTRRGTAEEFMGILDTYEISNIRTLGYDKDVDSYRCDARITYVYQDRERSVDFTYRVDTDQADGNVLVEYQTRMLNPILGYAMGF</sequence>
<dbReference type="EMBL" id="JBBWWT010000001">
    <property type="protein sequence ID" value="MEL1263068.1"/>
    <property type="molecule type" value="Genomic_DNA"/>
</dbReference>
<organism evidence="1 2">
    <name type="scientific">Pseudoxanthomonas putridarboris</name>
    <dbReference type="NCBI Taxonomy" id="752605"/>
    <lineage>
        <taxon>Bacteria</taxon>
        <taxon>Pseudomonadati</taxon>
        <taxon>Pseudomonadota</taxon>
        <taxon>Gammaproteobacteria</taxon>
        <taxon>Lysobacterales</taxon>
        <taxon>Lysobacteraceae</taxon>
        <taxon>Pseudoxanthomonas</taxon>
    </lineage>
</organism>
<evidence type="ECO:0000313" key="2">
    <source>
        <dbReference type="Proteomes" id="UP001459204"/>
    </source>
</evidence>
<reference evidence="1 2" key="1">
    <citation type="submission" date="2024-04" db="EMBL/GenBank/DDBJ databases">
        <title>Draft genome sequence of Pseudoxanthomonas putridarboris WD12.</title>
        <authorList>
            <person name="Oh J."/>
        </authorList>
    </citation>
    <scope>NUCLEOTIDE SEQUENCE [LARGE SCALE GENOMIC DNA]</scope>
    <source>
        <strain evidence="1 2">WD12</strain>
    </source>
</reference>